<accession>A0ABR2G270</accession>
<comment type="caution">
    <text evidence="2">The sequence shown here is derived from an EMBL/GenBank/DDBJ whole genome shotgun (WGS) entry which is preliminary data.</text>
</comment>
<dbReference type="EMBL" id="JBBPBM010000004">
    <property type="protein sequence ID" value="KAK8590266.1"/>
    <property type="molecule type" value="Genomic_DNA"/>
</dbReference>
<name>A0ABR2G270_9ROSI</name>
<evidence type="ECO:0000256" key="1">
    <source>
        <dbReference type="SAM" id="MobiDB-lite"/>
    </source>
</evidence>
<evidence type="ECO:0000313" key="3">
    <source>
        <dbReference type="Proteomes" id="UP001472677"/>
    </source>
</evidence>
<proteinExistence type="predicted"/>
<feature type="compositionally biased region" description="Acidic residues" evidence="1">
    <location>
        <begin position="42"/>
        <end position="52"/>
    </location>
</feature>
<sequence length="85" mass="8844">MQNPSPLDDDLKDSTVDEALVTNLGQKSRGEDGGVEGLDYSDAMDFDADGQEGFDGVGLPTSSHSKLTGVASMEAKAKATYASMV</sequence>
<reference evidence="2 3" key="1">
    <citation type="journal article" date="2024" name="G3 (Bethesda)">
        <title>Genome assembly of Hibiscus sabdariffa L. provides insights into metabolisms of medicinal natural products.</title>
        <authorList>
            <person name="Kim T."/>
        </authorList>
    </citation>
    <scope>NUCLEOTIDE SEQUENCE [LARGE SCALE GENOMIC DNA]</scope>
    <source>
        <strain evidence="2">TK-2024</strain>
        <tissue evidence="2">Old leaves</tissue>
    </source>
</reference>
<evidence type="ECO:0000313" key="2">
    <source>
        <dbReference type="EMBL" id="KAK8590266.1"/>
    </source>
</evidence>
<keyword evidence="3" id="KW-1185">Reference proteome</keyword>
<organism evidence="2 3">
    <name type="scientific">Hibiscus sabdariffa</name>
    <name type="common">roselle</name>
    <dbReference type="NCBI Taxonomy" id="183260"/>
    <lineage>
        <taxon>Eukaryota</taxon>
        <taxon>Viridiplantae</taxon>
        <taxon>Streptophyta</taxon>
        <taxon>Embryophyta</taxon>
        <taxon>Tracheophyta</taxon>
        <taxon>Spermatophyta</taxon>
        <taxon>Magnoliopsida</taxon>
        <taxon>eudicotyledons</taxon>
        <taxon>Gunneridae</taxon>
        <taxon>Pentapetalae</taxon>
        <taxon>rosids</taxon>
        <taxon>malvids</taxon>
        <taxon>Malvales</taxon>
        <taxon>Malvaceae</taxon>
        <taxon>Malvoideae</taxon>
        <taxon>Hibiscus</taxon>
    </lineage>
</organism>
<dbReference type="Proteomes" id="UP001472677">
    <property type="component" value="Unassembled WGS sequence"/>
</dbReference>
<protein>
    <submittedName>
        <fullName evidence="2">Uncharacterized protein</fullName>
    </submittedName>
</protein>
<gene>
    <name evidence="2" type="ORF">V6N12_024642</name>
</gene>
<feature type="region of interest" description="Disordered" evidence="1">
    <location>
        <begin position="1"/>
        <end position="65"/>
    </location>
</feature>